<feature type="domain" description="Chromo" evidence="18">
    <location>
        <begin position="984"/>
        <end position="1044"/>
    </location>
</feature>
<dbReference type="AlphaFoldDB" id="A0A2P4YKT5"/>
<dbReference type="FunFam" id="3.30.70.270:FF:000020">
    <property type="entry name" value="Transposon Tf2-6 polyprotein-like Protein"/>
    <property type="match status" value="1"/>
</dbReference>
<dbReference type="PROSITE" id="PS50994">
    <property type="entry name" value="INTEGRASE"/>
    <property type="match status" value="1"/>
</dbReference>
<dbReference type="GO" id="GO:0006508">
    <property type="term" value="P:proteolysis"/>
    <property type="evidence" value="ECO:0007669"/>
    <property type="project" value="UniProtKB-KW"/>
</dbReference>
<name>A0A2P4YKT5_9STRA</name>
<dbReference type="Gene3D" id="3.10.10.10">
    <property type="entry name" value="HIV Type 1 Reverse Transcriptase, subunit A, domain 1"/>
    <property type="match status" value="1"/>
</dbReference>
<dbReference type="GO" id="GO:0004190">
    <property type="term" value="F:aspartic-type endopeptidase activity"/>
    <property type="evidence" value="ECO:0007669"/>
    <property type="project" value="UniProtKB-KW"/>
</dbReference>
<keyword evidence="4" id="KW-0548">Nucleotidyltransferase</keyword>
<dbReference type="Pfam" id="PF00385">
    <property type="entry name" value="Chromo"/>
    <property type="match status" value="1"/>
</dbReference>
<evidence type="ECO:0000256" key="13">
    <source>
        <dbReference type="ARBA" id="ARBA00022932"/>
    </source>
</evidence>
<dbReference type="GO" id="GO:0005634">
    <property type="term" value="C:nucleus"/>
    <property type="evidence" value="ECO:0007669"/>
    <property type="project" value="UniProtKB-SubCell"/>
</dbReference>
<dbReference type="PANTHER" id="PTHR37984:SF5">
    <property type="entry name" value="PROTEIN NYNRIN-LIKE"/>
    <property type="match status" value="1"/>
</dbReference>
<keyword evidence="17" id="KW-0511">Multifunctional enzyme</keyword>
<dbReference type="InterPro" id="IPR012337">
    <property type="entry name" value="RNaseH-like_sf"/>
</dbReference>
<evidence type="ECO:0000256" key="7">
    <source>
        <dbReference type="ARBA" id="ARBA00022750"/>
    </source>
</evidence>
<evidence type="ECO:0000256" key="2">
    <source>
        <dbReference type="ARBA" id="ARBA00022670"/>
    </source>
</evidence>
<dbReference type="InterPro" id="IPR036397">
    <property type="entry name" value="RNaseH_sf"/>
</dbReference>
<dbReference type="InterPro" id="IPR023779">
    <property type="entry name" value="Chromodomain_CS"/>
</dbReference>
<dbReference type="Pfam" id="PF24626">
    <property type="entry name" value="SH3_Tf2-1"/>
    <property type="match status" value="1"/>
</dbReference>
<keyword evidence="5" id="KW-0540">Nuclease</keyword>
<keyword evidence="7" id="KW-0064">Aspartyl protease</keyword>
<dbReference type="GO" id="GO:0003677">
    <property type="term" value="F:DNA binding"/>
    <property type="evidence" value="ECO:0007669"/>
    <property type="project" value="UniProtKB-KW"/>
</dbReference>
<dbReference type="InterPro" id="IPR041577">
    <property type="entry name" value="RT_RNaseH_2"/>
</dbReference>
<dbReference type="InterPro" id="IPR041588">
    <property type="entry name" value="Integrase_H2C2"/>
</dbReference>
<dbReference type="Pfam" id="PF17921">
    <property type="entry name" value="Integrase_H2C2"/>
    <property type="match status" value="1"/>
</dbReference>
<evidence type="ECO:0000313" key="20">
    <source>
        <dbReference type="EMBL" id="POM78410.1"/>
    </source>
</evidence>
<dbReference type="InterPro" id="IPR023780">
    <property type="entry name" value="Chromo_domain"/>
</dbReference>
<evidence type="ECO:0000256" key="3">
    <source>
        <dbReference type="ARBA" id="ARBA00022679"/>
    </source>
</evidence>
<dbReference type="Pfam" id="PF17919">
    <property type="entry name" value="RT_RNaseH_2"/>
    <property type="match status" value="1"/>
</dbReference>
<dbReference type="PANTHER" id="PTHR37984">
    <property type="entry name" value="PROTEIN CBG26694"/>
    <property type="match status" value="1"/>
</dbReference>
<keyword evidence="12" id="KW-0695">RNA-directed DNA polymerase</keyword>
<keyword evidence="8" id="KW-0255">Endonuclease</keyword>
<dbReference type="GO" id="GO:0006310">
    <property type="term" value="P:DNA recombination"/>
    <property type="evidence" value="ECO:0007669"/>
    <property type="project" value="UniProtKB-KW"/>
</dbReference>
<evidence type="ECO:0000256" key="5">
    <source>
        <dbReference type="ARBA" id="ARBA00022722"/>
    </source>
</evidence>
<dbReference type="Proteomes" id="UP000237271">
    <property type="component" value="Unassembled WGS sequence"/>
</dbReference>
<dbReference type="OrthoDB" id="163970at2759"/>
<keyword evidence="9" id="KW-0378">Hydrolase</keyword>
<evidence type="ECO:0000256" key="4">
    <source>
        <dbReference type="ARBA" id="ARBA00022695"/>
    </source>
</evidence>
<evidence type="ECO:0000256" key="6">
    <source>
        <dbReference type="ARBA" id="ARBA00022723"/>
    </source>
</evidence>
<dbReference type="FunFam" id="3.10.20.370:FF:000001">
    <property type="entry name" value="Retrovirus-related Pol polyprotein from transposon 17.6-like protein"/>
    <property type="match status" value="1"/>
</dbReference>
<evidence type="ECO:0000256" key="1">
    <source>
        <dbReference type="ARBA" id="ARBA00004123"/>
    </source>
</evidence>
<reference evidence="20 21" key="1">
    <citation type="journal article" date="2017" name="Genome Biol. Evol.">
        <title>Phytophthora megakarya and P. palmivora, closely related causal agents of cacao black pod rot, underwent increases in genome sizes and gene numbers by different mechanisms.</title>
        <authorList>
            <person name="Ali S.S."/>
            <person name="Shao J."/>
            <person name="Lary D.J."/>
            <person name="Kronmiller B."/>
            <person name="Shen D."/>
            <person name="Strem M.D."/>
            <person name="Amoako-Attah I."/>
            <person name="Akrofi A.Y."/>
            <person name="Begoude B.A."/>
            <person name="Ten Hoopen G.M."/>
            <person name="Coulibaly K."/>
            <person name="Kebe B.I."/>
            <person name="Melnick R.L."/>
            <person name="Guiltinan M.J."/>
            <person name="Tyler B.M."/>
            <person name="Meinhardt L.W."/>
            <person name="Bailey B.A."/>
        </authorList>
    </citation>
    <scope>NUCLEOTIDE SEQUENCE [LARGE SCALE GENOMIC DNA]</scope>
    <source>
        <strain evidence="21">sbr112.9</strain>
    </source>
</reference>
<dbReference type="PROSITE" id="PS50013">
    <property type="entry name" value="CHROMO_2"/>
    <property type="match status" value="1"/>
</dbReference>
<evidence type="ECO:0000256" key="14">
    <source>
        <dbReference type="ARBA" id="ARBA00023125"/>
    </source>
</evidence>
<keyword evidence="11" id="KW-0229">DNA integration</keyword>
<evidence type="ECO:0000256" key="12">
    <source>
        <dbReference type="ARBA" id="ARBA00022918"/>
    </source>
</evidence>
<evidence type="ECO:0000256" key="17">
    <source>
        <dbReference type="ARBA" id="ARBA00023268"/>
    </source>
</evidence>
<evidence type="ECO:0000259" key="18">
    <source>
        <dbReference type="PROSITE" id="PS50013"/>
    </source>
</evidence>
<dbReference type="GO" id="GO:0004519">
    <property type="term" value="F:endonuclease activity"/>
    <property type="evidence" value="ECO:0007669"/>
    <property type="project" value="UniProtKB-KW"/>
</dbReference>
<dbReference type="GO" id="GO:0003887">
    <property type="term" value="F:DNA-directed DNA polymerase activity"/>
    <property type="evidence" value="ECO:0007669"/>
    <property type="project" value="UniProtKB-KW"/>
</dbReference>
<dbReference type="GO" id="GO:0003964">
    <property type="term" value="F:RNA-directed DNA polymerase activity"/>
    <property type="evidence" value="ECO:0007669"/>
    <property type="project" value="UniProtKB-KW"/>
</dbReference>
<keyword evidence="2" id="KW-0645">Protease</keyword>
<dbReference type="CDD" id="cd01647">
    <property type="entry name" value="RT_LTR"/>
    <property type="match status" value="1"/>
</dbReference>
<evidence type="ECO:0000313" key="21">
    <source>
        <dbReference type="Proteomes" id="UP000237271"/>
    </source>
</evidence>
<dbReference type="Gene3D" id="2.40.70.10">
    <property type="entry name" value="Acid Proteases"/>
    <property type="match status" value="1"/>
</dbReference>
<sequence>MTYEYDGILGRPWLEQCNPVIDWTNHTIAFPSTGSVTDAPLVHSEKLTVSEVTLEKLRRRLETDKYVEVYKVEARHTEDTKPVATAVRLLLGEFQDVLPETLPDQLPPEREVEHENILRPDAVPAARTLFRHSPVERAALSAYVSELLRKGWIEQSNSPWASSIFAVPKKDPVTGSTVRKMDWNRSGDISHPGRIDDLLDTLQGARIFSSIDLTSGYHQMRLKKDSRPPTAVQADGELFQWVVAPMGLAGMPGSWTRLMRYIFGNPHLSRFCVVYLDDICVLSPSIDAHVEHLRAVLSALRSAGLYANPRKCTWAQGAITVLGHRISNATITLDPAKTLAMKKIAPPTNIRELQRFLGLCGYYRRFLPACADLVQPLSDLLKSSSTWTWGQSQTIAFDQVKDMIQHSPVLKLPDFTRQFFVTTDASDIAVGGVLSQVYPSGEHPVAYLSRKLSDTEQRWPAHEKELFAIKFCLEKWRPYLLGVKFTFYTDNIACKWFFTKNQPSPKLLRCFDTFSQYTFDIFHRAGRTNVVADALSRPVVVSSLAVASLDPIFATRVKELYSTDSVCINILQQLQSVTSQSNQYILEDGLIVVKDGQRKRFVLPRDDRLLLDVLIQYHDEATIAHPGVVRTYLAVRQDIVWSGLRSTVEDYVRICETCMKNKTGERKKGLLHPLPILEAPWVDIAMDFVTGLPVSGGYDAVCVVVCRLSKRARYLPTRKTVTAEEVARSFFDNVIHGVPRSIVSDRDPKFLSKFWQALMATLHAELRMTVSHRAQADGQSGRQIRTLEDVLRCTVSHYGDDWSEWLMSIEYAHASLINTSTGKTPMEVDTGRKPVPRLRATSDVCIFLEDRQAAIEYAKDQLAKAQEGQKRFYDRNRTNTTFNITDFVYVRANLLNKDFGTPDYDITKGPTKNKFLPRWVGPFPIAKRIGTNSYKLVLPQTLRSHDVFNVDQLKLSLGCPPEFFGRPVRRTAPVLFDDQGHRIYVIAALLKKRRHRGHIQYLVKWADLPDSENSWENVRNISKVSQWLALLNAFHRRLRPPTSA</sequence>
<dbReference type="InterPro" id="IPR043502">
    <property type="entry name" value="DNA/RNA_pol_sf"/>
</dbReference>
<dbReference type="SUPFAM" id="SSF53098">
    <property type="entry name" value="Ribonuclease H-like"/>
    <property type="match status" value="1"/>
</dbReference>
<dbReference type="SUPFAM" id="SSF56672">
    <property type="entry name" value="DNA/RNA polymerases"/>
    <property type="match status" value="1"/>
</dbReference>
<dbReference type="Gene3D" id="3.30.420.10">
    <property type="entry name" value="Ribonuclease H-like superfamily/Ribonuclease H"/>
    <property type="match status" value="1"/>
</dbReference>
<dbReference type="Gene3D" id="2.40.50.40">
    <property type="match status" value="1"/>
</dbReference>
<dbReference type="EMBL" id="NCKW01002017">
    <property type="protein sequence ID" value="POM78410.1"/>
    <property type="molecule type" value="Genomic_DNA"/>
</dbReference>
<evidence type="ECO:0000256" key="9">
    <source>
        <dbReference type="ARBA" id="ARBA00022801"/>
    </source>
</evidence>
<comment type="subcellular location">
    <subcellularLocation>
        <location evidence="1">Nucleus</location>
    </subcellularLocation>
</comment>
<dbReference type="GO" id="GO:0015074">
    <property type="term" value="P:DNA integration"/>
    <property type="evidence" value="ECO:0007669"/>
    <property type="project" value="UniProtKB-KW"/>
</dbReference>
<organism evidence="20 21">
    <name type="scientific">Phytophthora palmivora</name>
    <dbReference type="NCBI Taxonomy" id="4796"/>
    <lineage>
        <taxon>Eukaryota</taxon>
        <taxon>Sar</taxon>
        <taxon>Stramenopiles</taxon>
        <taxon>Oomycota</taxon>
        <taxon>Peronosporomycetes</taxon>
        <taxon>Peronosporales</taxon>
        <taxon>Peronosporaceae</taxon>
        <taxon>Phytophthora</taxon>
    </lineage>
</organism>
<dbReference type="InterPro" id="IPR000953">
    <property type="entry name" value="Chromo/chromo_shadow_dom"/>
</dbReference>
<dbReference type="InterPro" id="IPR001584">
    <property type="entry name" value="Integrase_cat-core"/>
</dbReference>
<keyword evidence="14" id="KW-0238">DNA-binding</keyword>
<evidence type="ECO:0000256" key="8">
    <source>
        <dbReference type="ARBA" id="ARBA00022759"/>
    </source>
</evidence>
<evidence type="ECO:0000256" key="16">
    <source>
        <dbReference type="ARBA" id="ARBA00023242"/>
    </source>
</evidence>
<dbReference type="InterPro" id="IPR021109">
    <property type="entry name" value="Peptidase_aspartic_dom_sf"/>
</dbReference>
<evidence type="ECO:0000259" key="19">
    <source>
        <dbReference type="PROSITE" id="PS50994"/>
    </source>
</evidence>
<dbReference type="Pfam" id="PF00078">
    <property type="entry name" value="RVT_1"/>
    <property type="match status" value="1"/>
</dbReference>
<dbReference type="PROSITE" id="PS00598">
    <property type="entry name" value="CHROMO_1"/>
    <property type="match status" value="1"/>
</dbReference>
<proteinExistence type="predicted"/>
<evidence type="ECO:0000256" key="15">
    <source>
        <dbReference type="ARBA" id="ARBA00023172"/>
    </source>
</evidence>
<accession>A0A2P4YKT5</accession>
<dbReference type="InterPro" id="IPR000477">
    <property type="entry name" value="RT_dom"/>
</dbReference>
<dbReference type="InterPro" id="IPR050951">
    <property type="entry name" value="Retrovirus_Pol_polyprotein"/>
</dbReference>
<feature type="domain" description="Integrase catalytic" evidence="19">
    <location>
        <begin position="676"/>
        <end position="842"/>
    </location>
</feature>
<keyword evidence="3" id="KW-0808">Transferase</keyword>
<keyword evidence="16" id="KW-0539">Nucleus</keyword>
<evidence type="ECO:0000256" key="11">
    <source>
        <dbReference type="ARBA" id="ARBA00022908"/>
    </source>
</evidence>
<dbReference type="InterPro" id="IPR016197">
    <property type="entry name" value="Chromo-like_dom_sf"/>
</dbReference>
<dbReference type="InterPro" id="IPR043128">
    <property type="entry name" value="Rev_trsase/Diguanyl_cyclase"/>
</dbReference>
<comment type="caution">
    <text evidence="20">The sequence shown here is derived from an EMBL/GenBank/DDBJ whole genome shotgun (WGS) entry which is preliminary data.</text>
</comment>
<dbReference type="SMART" id="SM00298">
    <property type="entry name" value="CHROMO"/>
    <property type="match status" value="1"/>
</dbReference>
<dbReference type="InterPro" id="IPR056924">
    <property type="entry name" value="SH3_Tf2-1"/>
</dbReference>
<dbReference type="GO" id="GO:0046872">
    <property type="term" value="F:metal ion binding"/>
    <property type="evidence" value="ECO:0007669"/>
    <property type="project" value="UniProtKB-KW"/>
</dbReference>
<dbReference type="SUPFAM" id="SSF54160">
    <property type="entry name" value="Chromo domain-like"/>
    <property type="match status" value="1"/>
</dbReference>
<gene>
    <name evidence="20" type="ORF">PHPALM_4060</name>
</gene>
<dbReference type="CDD" id="cd09274">
    <property type="entry name" value="RNase_HI_RT_Ty3"/>
    <property type="match status" value="1"/>
</dbReference>
<keyword evidence="10" id="KW-0460">Magnesium</keyword>
<dbReference type="Gene3D" id="3.30.70.270">
    <property type="match status" value="2"/>
</dbReference>
<keyword evidence="15" id="KW-0233">DNA recombination</keyword>
<evidence type="ECO:0000256" key="10">
    <source>
        <dbReference type="ARBA" id="ARBA00022842"/>
    </source>
</evidence>
<keyword evidence="13" id="KW-0239">DNA-directed DNA polymerase</keyword>
<protein>
    <submittedName>
        <fullName evidence="20">Retroelement</fullName>
    </submittedName>
</protein>
<keyword evidence="6" id="KW-0479">Metal-binding</keyword>
<dbReference type="Gene3D" id="1.10.340.70">
    <property type="match status" value="1"/>
</dbReference>
<keyword evidence="21" id="KW-1185">Reference proteome</keyword>